<keyword evidence="2" id="KW-1185">Reference proteome</keyword>
<sequence>IDHNESVSDSCKTIQNITNRNDTDDENSFEDIFLPNYSYMIQHLIKFLPYYTYEGFEIQQFKVDMFINIST</sequence>
<feature type="non-terminal residue" evidence="1">
    <location>
        <position position="71"/>
    </location>
</feature>
<evidence type="ECO:0000313" key="2">
    <source>
        <dbReference type="Proteomes" id="UP000789366"/>
    </source>
</evidence>
<name>A0ACA9QSW6_9GLOM</name>
<gene>
    <name evidence="1" type="ORF">SPELUC_LOCUS15336</name>
</gene>
<reference evidence="1" key="1">
    <citation type="submission" date="2021-06" db="EMBL/GenBank/DDBJ databases">
        <authorList>
            <person name="Kallberg Y."/>
            <person name="Tangrot J."/>
            <person name="Rosling A."/>
        </authorList>
    </citation>
    <scope>NUCLEOTIDE SEQUENCE</scope>
    <source>
        <strain evidence="1">28 12/20/2015</strain>
    </source>
</reference>
<protein>
    <submittedName>
        <fullName evidence="1">760_t:CDS:1</fullName>
    </submittedName>
</protein>
<evidence type="ECO:0000313" key="1">
    <source>
        <dbReference type="EMBL" id="CAG8764171.1"/>
    </source>
</evidence>
<proteinExistence type="predicted"/>
<comment type="caution">
    <text evidence="1">The sequence shown here is derived from an EMBL/GenBank/DDBJ whole genome shotgun (WGS) entry which is preliminary data.</text>
</comment>
<dbReference type="EMBL" id="CAJVPW010050070">
    <property type="protein sequence ID" value="CAG8764171.1"/>
    <property type="molecule type" value="Genomic_DNA"/>
</dbReference>
<feature type="non-terminal residue" evidence="1">
    <location>
        <position position="1"/>
    </location>
</feature>
<dbReference type="Proteomes" id="UP000789366">
    <property type="component" value="Unassembled WGS sequence"/>
</dbReference>
<organism evidence="1 2">
    <name type="scientific">Cetraspora pellucida</name>
    <dbReference type="NCBI Taxonomy" id="1433469"/>
    <lineage>
        <taxon>Eukaryota</taxon>
        <taxon>Fungi</taxon>
        <taxon>Fungi incertae sedis</taxon>
        <taxon>Mucoromycota</taxon>
        <taxon>Glomeromycotina</taxon>
        <taxon>Glomeromycetes</taxon>
        <taxon>Diversisporales</taxon>
        <taxon>Gigasporaceae</taxon>
        <taxon>Cetraspora</taxon>
    </lineage>
</organism>
<accession>A0ACA9QSW6</accession>